<dbReference type="EMBL" id="CP030918">
    <property type="protein sequence ID" value="AXC49472.1"/>
    <property type="molecule type" value="Genomic_DNA"/>
</dbReference>
<name>A0A344PJB7_9RHOB</name>
<dbReference type="InterPro" id="IPR052544">
    <property type="entry name" value="Bacteriocin_Proc_Enz"/>
</dbReference>
<sequence>MIAFGGAAGKVSRSNDARQTDMDLFDALRLRRTVREYSDAPLTAEVVRQVIWAAQGATGQEGGRTAPSAHALYPLRLRLAVRAVAGVETGIYDPCADPWQKLATGDHGPALEAAAIGPQPWLANAAAILTVCVDMMAAATHFADQPPYGERGLRYGWIEAGAAAQNALLAATATGLGAALIAGFHDEATVAAIQLPPPLVPACHICLGHLPA</sequence>
<evidence type="ECO:0000313" key="2">
    <source>
        <dbReference type="EMBL" id="AXC49472.1"/>
    </source>
</evidence>
<dbReference type="Pfam" id="PF00881">
    <property type="entry name" value="Nitroreductase"/>
    <property type="match status" value="1"/>
</dbReference>
<dbReference type="Gene3D" id="3.40.109.10">
    <property type="entry name" value="NADH Oxidase"/>
    <property type="match status" value="1"/>
</dbReference>
<keyword evidence="3" id="KW-1185">Reference proteome</keyword>
<dbReference type="PANTHER" id="PTHR43745:SF2">
    <property type="entry name" value="NITROREDUCTASE MJ1384-RELATED"/>
    <property type="match status" value="1"/>
</dbReference>
<feature type="domain" description="Nitroreductase" evidence="1">
    <location>
        <begin position="29"/>
        <end position="209"/>
    </location>
</feature>
<dbReference type="InterPro" id="IPR029479">
    <property type="entry name" value="Nitroreductase"/>
</dbReference>
<organism evidence="2 3">
    <name type="scientific">Paracoccus suum</name>
    <dbReference type="NCBI Taxonomy" id="2259340"/>
    <lineage>
        <taxon>Bacteria</taxon>
        <taxon>Pseudomonadati</taxon>
        <taxon>Pseudomonadota</taxon>
        <taxon>Alphaproteobacteria</taxon>
        <taxon>Rhodobacterales</taxon>
        <taxon>Paracoccaceae</taxon>
        <taxon>Paracoccus</taxon>
    </lineage>
</organism>
<dbReference type="PANTHER" id="PTHR43745">
    <property type="entry name" value="NITROREDUCTASE MJ1384-RELATED"/>
    <property type="match status" value="1"/>
</dbReference>
<dbReference type="GO" id="GO:0016491">
    <property type="term" value="F:oxidoreductase activity"/>
    <property type="evidence" value="ECO:0007669"/>
    <property type="project" value="InterPro"/>
</dbReference>
<dbReference type="KEGG" id="pars:DRW48_07030"/>
<evidence type="ECO:0000259" key="1">
    <source>
        <dbReference type="Pfam" id="PF00881"/>
    </source>
</evidence>
<proteinExistence type="predicted"/>
<dbReference type="InterPro" id="IPR000415">
    <property type="entry name" value="Nitroreductase-like"/>
</dbReference>
<gene>
    <name evidence="2" type="ORF">DRW48_07030</name>
</gene>
<dbReference type="SUPFAM" id="SSF55469">
    <property type="entry name" value="FMN-dependent nitroreductase-like"/>
    <property type="match status" value="1"/>
</dbReference>
<protein>
    <submittedName>
        <fullName evidence="2">SagB/ThcOx family dehydrogenase</fullName>
    </submittedName>
</protein>
<dbReference type="AlphaFoldDB" id="A0A344PJB7"/>
<reference evidence="3" key="1">
    <citation type="submission" date="2018-07" db="EMBL/GenBank/DDBJ databases">
        <title>Genome sequencing of Paracoccus sp. SC2-6.</title>
        <authorList>
            <person name="Heo J."/>
            <person name="Kim S.-J."/>
            <person name="Kwon S.-W."/>
        </authorList>
    </citation>
    <scope>NUCLEOTIDE SEQUENCE [LARGE SCALE GENOMIC DNA]</scope>
    <source>
        <strain evidence="3">SC2-6</strain>
    </source>
</reference>
<dbReference type="OrthoDB" id="3723182at2"/>
<dbReference type="Proteomes" id="UP000252023">
    <property type="component" value="Chromosome"/>
</dbReference>
<evidence type="ECO:0000313" key="3">
    <source>
        <dbReference type="Proteomes" id="UP000252023"/>
    </source>
</evidence>
<accession>A0A344PJB7</accession>